<dbReference type="EMBL" id="JBHSPF010000055">
    <property type="protein sequence ID" value="MFC5629231.1"/>
    <property type="molecule type" value="Genomic_DNA"/>
</dbReference>
<comment type="subunit">
    <text evidence="6">Heterooligomer composed of large and small subunits.</text>
</comment>
<evidence type="ECO:0000256" key="4">
    <source>
        <dbReference type="ARBA" id="ARBA00022801"/>
    </source>
</evidence>
<accession>A0ABW0U992</accession>
<evidence type="ECO:0000256" key="5">
    <source>
        <dbReference type="ARBA" id="ARBA00022839"/>
    </source>
</evidence>
<comment type="function">
    <text evidence="6">Bidirectionally degrades single-stranded DNA into large acid-insoluble oligonucleotides, which are then degraded further into small acid-soluble oligonucleotides.</text>
</comment>
<dbReference type="PANTHER" id="PTHR34137">
    <property type="entry name" value="EXODEOXYRIBONUCLEASE 7 SMALL SUBUNIT"/>
    <property type="match status" value="1"/>
</dbReference>
<dbReference type="SUPFAM" id="SSF116842">
    <property type="entry name" value="XseB-like"/>
    <property type="match status" value="1"/>
</dbReference>
<keyword evidence="4 6" id="KW-0378">Hydrolase</keyword>
<evidence type="ECO:0000256" key="3">
    <source>
        <dbReference type="ARBA" id="ARBA00022722"/>
    </source>
</evidence>
<organism evidence="7 8">
    <name type="scientific">Aliibacillus thermotolerans</name>
    <dbReference type="NCBI Taxonomy" id="1834418"/>
    <lineage>
        <taxon>Bacteria</taxon>
        <taxon>Bacillati</taxon>
        <taxon>Bacillota</taxon>
        <taxon>Bacilli</taxon>
        <taxon>Bacillales</taxon>
        <taxon>Bacillaceae</taxon>
        <taxon>Aliibacillus</taxon>
    </lineage>
</organism>
<dbReference type="HAMAP" id="MF_00337">
    <property type="entry name" value="Exonuc_7_S"/>
    <property type="match status" value="1"/>
</dbReference>
<proteinExistence type="inferred from homology"/>
<comment type="similarity">
    <text evidence="1 6">Belongs to the XseB family.</text>
</comment>
<keyword evidence="8" id="KW-1185">Reference proteome</keyword>
<comment type="subcellular location">
    <subcellularLocation>
        <location evidence="6">Cytoplasm</location>
    </subcellularLocation>
</comment>
<reference evidence="8" key="1">
    <citation type="journal article" date="2019" name="Int. J. Syst. Evol. Microbiol.">
        <title>The Global Catalogue of Microorganisms (GCM) 10K type strain sequencing project: providing services to taxonomists for standard genome sequencing and annotation.</title>
        <authorList>
            <consortium name="The Broad Institute Genomics Platform"/>
            <consortium name="The Broad Institute Genome Sequencing Center for Infectious Disease"/>
            <person name="Wu L."/>
            <person name="Ma J."/>
        </authorList>
    </citation>
    <scope>NUCLEOTIDE SEQUENCE [LARGE SCALE GENOMIC DNA]</scope>
    <source>
        <strain evidence="8">CGMCC 1.15790</strain>
    </source>
</reference>
<evidence type="ECO:0000256" key="6">
    <source>
        <dbReference type="HAMAP-Rule" id="MF_00337"/>
    </source>
</evidence>
<keyword evidence="5 6" id="KW-0269">Exonuclease</keyword>
<evidence type="ECO:0000256" key="2">
    <source>
        <dbReference type="ARBA" id="ARBA00022490"/>
    </source>
</evidence>
<dbReference type="RefSeq" id="WP_270898527.1">
    <property type="nucleotide sequence ID" value="NZ_JBHSPF010000055.1"/>
</dbReference>
<protein>
    <recommendedName>
        <fullName evidence="6">Exodeoxyribonuclease 7 small subunit</fullName>
        <ecNumber evidence="6">3.1.11.6</ecNumber>
    </recommendedName>
    <alternativeName>
        <fullName evidence="6">Exodeoxyribonuclease VII small subunit</fullName>
        <shortName evidence="6">Exonuclease VII small subunit</shortName>
    </alternativeName>
</protein>
<name>A0ABW0U992_9BACI</name>
<dbReference type="PANTHER" id="PTHR34137:SF1">
    <property type="entry name" value="EXODEOXYRIBONUCLEASE 7 SMALL SUBUNIT"/>
    <property type="match status" value="1"/>
</dbReference>
<dbReference type="Proteomes" id="UP001596143">
    <property type="component" value="Unassembled WGS sequence"/>
</dbReference>
<gene>
    <name evidence="6 7" type="primary">xseB</name>
    <name evidence="7" type="ORF">ACFPTR_10185</name>
</gene>
<comment type="catalytic activity">
    <reaction evidence="6">
        <text>Exonucleolytic cleavage in either 5'- to 3'- or 3'- to 5'-direction to yield nucleoside 5'-phosphates.</text>
        <dbReference type="EC" id="3.1.11.6"/>
    </reaction>
</comment>
<evidence type="ECO:0000313" key="7">
    <source>
        <dbReference type="EMBL" id="MFC5629231.1"/>
    </source>
</evidence>
<dbReference type="Gene3D" id="1.10.287.1040">
    <property type="entry name" value="Exonuclease VII, small subunit"/>
    <property type="match status" value="1"/>
</dbReference>
<dbReference type="EC" id="3.1.11.6" evidence="6"/>
<keyword evidence="3 6" id="KW-0540">Nuclease</keyword>
<dbReference type="InterPro" id="IPR003761">
    <property type="entry name" value="Exonuc_VII_S"/>
</dbReference>
<dbReference type="PIRSF" id="PIRSF006488">
    <property type="entry name" value="Exonuc_VII_S"/>
    <property type="match status" value="1"/>
</dbReference>
<keyword evidence="2 6" id="KW-0963">Cytoplasm</keyword>
<dbReference type="NCBIfam" id="TIGR01280">
    <property type="entry name" value="xseB"/>
    <property type="match status" value="1"/>
</dbReference>
<dbReference type="GO" id="GO:0008855">
    <property type="term" value="F:exodeoxyribonuclease VII activity"/>
    <property type="evidence" value="ECO:0007669"/>
    <property type="project" value="UniProtKB-EC"/>
</dbReference>
<evidence type="ECO:0000313" key="8">
    <source>
        <dbReference type="Proteomes" id="UP001596143"/>
    </source>
</evidence>
<comment type="caution">
    <text evidence="7">The sequence shown here is derived from an EMBL/GenBank/DDBJ whole genome shotgun (WGS) entry which is preliminary data.</text>
</comment>
<dbReference type="Pfam" id="PF02609">
    <property type="entry name" value="Exonuc_VII_S"/>
    <property type="match status" value="1"/>
</dbReference>
<dbReference type="InterPro" id="IPR037004">
    <property type="entry name" value="Exonuc_VII_ssu_sf"/>
</dbReference>
<evidence type="ECO:0000256" key="1">
    <source>
        <dbReference type="ARBA" id="ARBA00009998"/>
    </source>
</evidence>
<sequence length="80" mass="9203">MTDHKEKTLSFEEAMEQLEKIVTTLEEGEVPLEKAIQMYQEGMTLSNVCHQKLKTVEKQMDRIITEDGEITSLQTEEDDG</sequence>